<reference evidence="2" key="2">
    <citation type="submission" date="2021-04" db="EMBL/GenBank/DDBJ databases">
        <authorList>
            <person name="Gilroy R."/>
        </authorList>
    </citation>
    <scope>NUCLEOTIDE SEQUENCE</scope>
    <source>
        <strain evidence="2">ChiHjej8B7-3636</strain>
    </source>
</reference>
<accession>A0A9D2H538</accession>
<dbReference type="Proteomes" id="UP000824220">
    <property type="component" value="Unassembled WGS sequence"/>
</dbReference>
<dbReference type="EMBL" id="DXAM01000056">
    <property type="protein sequence ID" value="HJA04044.1"/>
    <property type="molecule type" value="Genomic_DNA"/>
</dbReference>
<reference evidence="2" key="1">
    <citation type="journal article" date="2021" name="PeerJ">
        <title>Extensive microbial diversity within the chicken gut microbiome revealed by metagenomics and culture.</title>
        <authorList>
            <person name="Gilroy R."/>
            <person name="Ravi A."/>
            <person name="Getino M."/>
            <person name="Pursley I."/>
            <person name="Horton D.L."/>
            <person name="Alikhan N.F."/>
            <person name="Baker D."/>
            <person name="Gharbi K."/>
            <person name="Hall N."/>
            <person name="Watson M."/>
            <person name="Adriaenssens E.M."/>
            <person name="Foster-Nyarko E."/>
            <person name="Jarju S."/>
            <person name="Secka A."/>
            <person name="Antonio M."/>
            <person name="Oren A."/>
            <person name="Chaudhuri R.R."/>
            <person name="La Ragione R."/>
            <person name="Hildebrand F."/>
            <person name="Pallen M.J."/>
        </authorList>
    </citation>
    <scope>NUCLEOTIDE SEQUENCE</scope>
    <source>
        <strain evidence="2">ChiHjej8B7-3636</strain>
    </source>
</reference>
<evidence type="ECO:0000256" key="1">
    <source>
        <dbReference type="SAM" id="Phobius"/>
    </source>
</evidence>
<keyword evidence="1" id="KW-0812">Transmembrane</keyword>
<feature type="transmembrane region" description="Helical" evidence="1">
    <location>
        <begin position="7"/>
        <end position="23"/>
    </location>
</feature>
<keyword evidence="1" id="KW-1133">Transmembrane helix</keyword>
<sequence length="57" mass="6432">MMFIISLIFFIGGLFLFGVAYMVTSFQGLVFTAGILAVCVAMAIPMFRSQWRTKHHN</sequence>
<evidence type="ECO:0000313" key="2">
    <source>
        <dbReference type="EMBL" id="HJA04044.1"/>
    </source>
</evidence>
<feature type="transmembrane region" description="Helical" evidence="1">
    <location>
        <begin position="29"/>
        <end position="47"/>
    </location>
</feature>
<evidence type="ECO:0000313" key="3">
    <source>
        <dbReference type="Proteomes" id="UP000824220"/>
    </source>
</evidence>
<proteinExistence type="predicted"/>
<name>A0A9D2H538_9MICO</name>
<dbReference type="AlphaFoldDB" id="A0A9D2H538"/>
<comment type="caution">
    <text evidence="2">The sequence shown here is derived from an EMBL/GenBank/DDBJ whole genome shotgun (WGS) entry which is preliminary data.</text>
</comment>
<gene>
    <name evidence="2" type="ORF">H9800_04215</name>
</gene>
<keyword evidence="1" id="KW-0472">Membrane</keyword>
<protein>
    <submittedName>
        <fullName evidence="2">Uncharacterized protein</fullName>
    </submittedName>
</protein>
<organism evidence="2 3">
    <name type="scientific">Candidatus Microbacterium stercoravium</name>
    <dbReference type="NCBI Taxonomy" id="2838697"/>
    <lineage>
        <taxon>Bacteria</taxon>
        <taxon>Bacillati</taxon>
        <taxon>Actinomycetota</taxon>
        <taxon>Actinomycetes</taxon>
        <taxon>Micrococcales</taxon>
        <taxon>Microbacteriaceae</taxon>
        <taxon>Microbacterium</taxon>
    </lineage>
</organism>